<evidence type="ECO:0000256" key="1">
    <source>
        <dbReference type="SAM" id="MobiDB-lite"/>
    </source>
</evidence>
<name>A0A9P4HCF0_9PLEO</name>
<dbReference type="OrthoDB" id="3945378at2759"/>
<evidence type="ECO:0000313" key="4">
    <source>
        <dbReference type="Proteomes" id="UP000799777"/>
    </source>
</evidence>
<evidence type="ECO:0000313" key="3">
    <source>
        <dbReference type="EMBL" id="KAF2031512.1"/>
    </source>
</evidence>
<proteinExistence type="predicted"/>
<keyword evidence="2" id="KW-0812">Transmembrane</keyword>
<feature type="region of interest" description="Disordered" evidence="1">
    <location>
        <begin position="73"/>
        <end position="110"/>
    </location>
</feature>
<gene>
    <name evidence="3" type="ORF">EK21DRAFT_110883</name>
</gene>
<dbReference type="AlphaFoldDB" id="A0A9P4HCF0"/>
<feature type="transmembrane region" description="Helical" evidence="2">
    <location>
        <begin position="35"/>
        <end position="63"/>
    </location>
</feature>
<dbReference type="EMBL" id="ML978180">
    <property type="protein sequence ID" value="KAF2031512.1"/>
    <property type="molecule type" value="Genomic_DNA"/>
</dbReference>
<sequence>MAAVIFVTITVYIELTIRINRNDMTRAGLSSTGRLLAFLVGIGTSVPVFWCGLTTLVGQWTVWKVWEARKIQHTGRESGNRRTRKSSTQNTAEISKEPLRILHGSRGESPVEDLEFPEMDCHHTECFT</sequence>
<reference evidence="3" key="1">
    <citation type="journal article" date="2020" name="Stud. Mycol.">
        <title>101 Dothideomycetes genomes: a test case for predicting lifestyles and emergence of pathogens.</title>
        <authorList>
            <person name="Haridas S."/>
            <person name="Albert R."/>
            <person name="Binder M."/>
            <person name="Bloem J."/>
            <person name="Labutti K."/>
            <person name="Salamov A."/>
            <person name="Andreopoulos B."/>
            <person name="Baker S."/>
            <person name="Barry K."/>
            <person name="Bills G."/>
            <person name="Bluhm B."/>
            <person name="Cannon C."/>
            <person name="Castanera R."/>
            <person name="Culley D."/>
            <person name="Daum C."/>
            <person name="Ezra D."/>
            <person name="Gonzalez J."/>
            <person name="Henrissat B."/>
            <person name="Kuo A."/>
            <person name="Liang C."/>
            <person name="Lipzen A."/>
            <person name="Lutzoni F."/>
            <person name="Magnuson J."/>
            <person name="Mondo S."/>
            <person name="Nolan M."/>
            <person name="Ohm R."/>
            <person name="Pangilinan J."/>
            <person name="Park H.-J."/>
            <person name="Ramirez L."/>
            <person name="Alfaro M."/>
            <person name="Sun H."/>
            <person name="Tritt A."/>
            <person name="Yoshinaga Y."/>
            <person name="Zwiers L.-H."/>
            <person name="Turgeon B."/>
            <person name="Goodwin S."/>
            <person name="Spatafora J."/>
            <person name="Crous P."/>
            <person name="Grigoriev I."/>
        </authorList>
    </citation>
    <scope>NUCLEOTIDE SEQUENCE</scope>
    <source>
        <strain evidence="3">CBS 110217</strain>
    </source>
</reference>
<evidence type="ECO:0000256" key="2">
    <source>
        <dbReference type="SAM" id="Phobius"/>
    </source>
</evidence>
<comment type="caution">
    <text evidence="3">The sequence shown here is derived from an EMBL/GenBank/DDBJ whole genome shotgun (WGS) entry which is preliminary data.</text>
</comment>
<keyword evidence="2" id="KW-1133">Transmembrane helix</keyword>
<accession>A0A9P4HCF0</accession>
<dbReference type="Proteomes" id="UP000799777">
    <property type="component" value="Unassembled WGS sequence"/>
</dbReference>
<keyword evidence="4" id="KW-1185">Reference proteome</keyword>
<protein>
    <submittedName>
        <fullName evidence="3">Uncharacterized protein</fullName>
    </submittedName>
</protein>
<keyword evidence="2" id="KW-0472">Membrane</keyword>
<organism evidence="3 4">
    <name type="scientific">Setomelanomma holmii</name>
    <dbReference type="NCBI Taxonomy" id="210430"/>
    <lineage>
        <taxon>Eukaryota</taxon>
        <taxon>Fungi</taxon>
        <taxon>Dikarya</taxon>
        <taxon>Ascomycota</taxon>
        <taxon>Pezizomycotina</taxon>
        <taxon>Dothideomycetes</taxon>
        <taxon>Pleosporomycetidae</taxon>
        <taxon>Pleosporales</taxon>
        <taxon>Pleosporineae</taxon>
        <taxon>Phaeosphaeriaceae</taxon>
        <taxon>Setomelanomma</taxon>
    </lineage>
</organism>